<feature type="region of interest" description="Disordered" evidence="6">
    <location>
        <begin position="1"/>
        <end position="21"/>
    </location>
</feature>
<dbReference type="PANTHER" id="PTHR47338">
    <property type="entry name" value="ZN(II)2CYS6 TRANSCRIPTION FACTOR (EUROFUNG)-RELATED"/>
    <property type="match status" value="1"/>
</dbReference>
<dbReference type="Pfam" id="PF00172">
    <property type="entry name" value="Zn_clus"/>
    <property type="match status" value="1"/>
</dbReference>
<sequence length="224" mass="24878">MAEMHTSSEAPKRQKRQKPGTACEECRRRKLRCDRAQPQCGLCRASGLTCQVPVARPPRGPKRGYLKTIRARLSALEGMILEQQQPRSGMLSPALISDENITMMDQLYFPWSFPFPGEDDVPSPVFEHNSSTASSLDGGSIRTTMATGTPPGLEIASYKGVTSFNQAQASAVLLVGSTPQETGELPISSLIQADLYVQRSLLLREYIYIMQEYNRHHCSFKKLV</sequence>
<dbReference type="InterPro" id="IPR050815">
    <property type="entry name" value="TF_fung"/>
</dbReference>
<organism evidence="8 9">
    <name type="scientific">Tolypocladium ophioglossoides (strain CBS 100239)</name>
    <name type="common">Snaketongue truffleclub</name>
    <name type="synonym">Elaphocordyceps ophioglossoides</name>
    <dbReference type="NCBI Taxonomy" id="1163406"/>
    <lineage>
        <taxon>Eukaryota</taxon>
        <taxon>Fungi</taxon>
        <taxon>Dikarya</taxon>
        <taxon>Ascomycota</taxon>
        <taxon>Pezizomycotina</taxon>
        <taxon>Sordariomycetes</taxon>
        <taxon>Hypocreomycetidae</taxon>
        <taxon>Hypocreales</taxon>
        <taxon>Ophiocordycipitaceae</taxon>
        <taxon>Tolypocladium</taxon>
    </lineage>
</organism>
<dbReference type="Gene3D" id="4.10.240.10">
    <property type="entry name" value="Zn(2)-C6 fungal-type DNA-binding domain"/>
    <property type="match status" value="1"/>
</dbReference>
<evidence type="ECO:0000256" key="2">
    <source>
        <dbReference type="ARBA" id="ARBA00022723"/>
    </source>
</evidence>
<comment type="caution">
    <text evidence="8">The sequence shown here is derived from an EMBL/GenBank/DDBJ whole genome shotgun (WGS) entry which is preliminary data.</text>
</comment>
<evidence type="ECO:0000256" key="3">
    <source>
        <dbReference type="ARBA" id="ARBA00023015"/>
    </source>
</evidence>
<dbReference type="GO" id="GO:0005634">
    <property type="term" value="C:nucleus"/>
    <property type="evidence" value="ECO:0007669"/>
    <property type="project" value="UniProtKB-SubCell"/>
</dbReference>
<evidence type="ECO:0000256" key="5">
    <source>
        <dbReference type="ARBA" id="ARBA00023242"/>
    </source>
</evidence>
<dbReference type="GO" id="GO:0000981">
    <property type="term" value="F:DNA-binding transcription factor activity, RNA polymerase II-specific"/>
    <property type="evidence" value="ECO:0007669"/>
    <property type="project" value="InterPro"/>
</dbReference>
<reference evidence="8 9" key="1">
    <citation type="journal article" date="2015" name="BMC Genomics">
        <title>The genome of the truffle-parasite Tolypocladium ophioglossoides and the evolution of antifungal peptaibiotics.</title>
        <authorList>
            <person name="Quandt C.A."/>
            <person name="Bushley K.E."/>
            <person name="Spatafora J.W."/>
        </authorList>
    </citation>
    <scope>NUCLEOTIDE SEQUENCE [LARGE SCALE GENOMIC DNA]</scope>
    <source>
        <strain evidence="8 9">CBS 100239</strain>
    </source>
</reference>
<dbReference type="PROSITE" id="PS00463">
    <property type="entry name" value="ZN2_CY6_FUNGAL_1"/>
    <property type="match status" value="1"/>
</dbReference>
<dbReference type="PANTHER" id="PTHR47338:SF3">
    <property type="entry name" value="C6 FINGER DOMAIN TRANSCRIPTION FACTOR DBAA-RELATED"/>
    <property type="match status" value="1"/>
</dbReference>
<evidence type="ECO:0000313" key="9">
    <source>
        <dbReference type="Proteomes" id="UP000036947"/>
    </source>
</evidence>
<dbReference type="OrthoDB" id="4926077at2759"/>
<keyword evidence="4" id="KW-0804">Transcription</keyword>
<dbReference type="InterPro" id="IPR036864">
    <property type="entry name" value="Zn2-C6_fun-type_DNA-bd_sf"/>
</dbReference>
<keyword evidence="9" id="KW-1185">Reference proteome</keyword>
<dbReference type="CDD" id="cd00067">
    <property type="entry name" value="GAL4"/>
    <property type="match status" value="1"/>
</dbReference>
<dbReference type="EMBL" id="LFRF01000003">
    <property type="protein sequence ID" value="KND93706.1"/>
    <property type="molecule type" value="Genomic_DNA"/>
</dbReference>
<proteinExistence type="predicted"/>
<dbReference type="Proteomes" id="UP000036947">
    <property type="component" value="Unassembled WGS sequence"/>
</dbReference>
<dbReference type="SUPFAM" id="SSF57701">
    <property type="entry name" value="Zn2/Cys6 DNA-binding domain"/>
    <property type="match status" value="1"/>
</dbReference>
<dbReference type="AlphaFoldDB" id="A0A0L0NHZ0"/>
<name>A0A0L0NHZ0_TOLOC</name>
<evidence type="ECO:0000313" key="8">
    <source>
        <dbReference type="EMBL" id="KND93706.1"/>
    </source>
</evidence>
<evidence type="ECO:0000259" key="7">
    <source>
        <dbReference type="PROSITE" id="PS50048"/>
    </source>
</evidence>
<comment type="subcellular location">
    <subcellularLocation>
        <location evidence="1">Nucleus</location>
    </subcellularLocation>
</comment>
<keyword evidence="2" id="KW-0479">Metal-binding</keyword>
<gene>
    <name evidence="8" type="ORF">TOPH_01391</name>
</gene>
<evidence type="ECO:0000256" key="4">
    <source>
        <dbReference type="ARBA" id="ARBA00023163"/>
    </source>
</evidence>
<evidence type="ECO:0000256" key="1">
    <source>
        <dbReference type="ARBA" id="ARBA00004123"/>
    </source>
</evidence>
<evidence type="ECO:0000256" key="6">
    <source>
        <dbReference type="SAM" id="MobiDB-lite"/>
    </source>
</evidence>
<keyword evidence="5" id="KW-0539">Nucleus</keyword>
<feature type="domain" description="Zn(2)-C6 fungal-type" evidence="7">
    <location>
        <begin position="22"/>
        <end position="52"/>
    </location>
</feature>
<dbReference type="STRING" id="1163406.A0A0L0NHZ0"/>
<protein>
    <submittedName>
        <fullName evidence="8">Putative transcriptional regulatory protein</fullName>
    </submittedName>
</protein>
<accession>A0A0L0NHZ0</accession>
<dbReference type="SMART" id="SM00066">
    <property type="entry name" value="GAL4"/>
    <property type="match status" value="1"/>
</dbReference>
<dbReference type="PROSITE" id="PS50048">
    <property type="entry name" value="ZN2_CY6_FUNGAL_2"/>
    <property type="match status" value="1"/>
</dbReference>
<dbReference type="InterPro" id="IPR001138">
    <property type="entry name" value="Zn2Cys6_DnaBD"/>
</dbReference>
<keyword evidence="3" id="KW-0805">Transcription regulation</keyword>
<dbReference type="GO" id="GO:0008270">
    <property type="term" value="F:zinc ion binding"/>
    <property type="evidence" value="ECO:0007669"/>
    <property type="project" value="InterPro"/>
</dbReference>